<dbReference type="RefSeq" id="WP_183857509.1">
    <property type="nucleotide sequence ID" value="NZ_JACHOO010000006.1"/>
</dbReference>
<dbReference type="HAMAP" id="MF_00528">
    <property type="entry name" value="Maf"/>
    <property type="match status" value="1"/>
</dbReference>
<dbReference type="AlphaFoldDB" id="A0A7W9FNY4"/>
<keyword evidence="3 4" id="KW-0546">Nucleotide metabolism</keyword>
<name>A0A7W9FNY4_9HYPH</name>
<dbReference type="InterPro" id="IPR029001">
    <property type="entry name" value="ITPase-like_fam"/>
</dbReference>
<keyword evidence="4" id="KW-0963">Cytoplasm</keyword>
<accession>A0A7W9FNY4</accession>
<dbReference type="PIRSF" id="PIRSF006305">
    <property type="entry name" value="Maf"/>
    <property type="match status" value="1"/>
</dbReference>
<dbReference type="CDD" id="cd00555">
    <property type="entry name" value="Maf"/>
    <property type="match status" value="1"/>
</dbReference>
<evidence type="ECO:0000313" key="5">
    <source>
        <dbReference type="EMBL" id="MBB5754106.1"/>
    </source>
</evidence>
<comment type="caution">
    <text evidence="4">Lacks conserved residue(s) required for the propagation of feature annotation.</text>
</comment>
<dbReference type="EC" id="3.6.1.9" evidence="4"/>
<dbReference type="SUPFAM" id="SSF52972">
    <property type="entry name" value="ITPase-like"/>
    <property type="match status" value="1"/>
</dbReference>
<comment type="similarity">
    <text evidence="4">Belongs to the Maf family.</text>
</comment>
<organism evidence="5 6">
    <name type="scientific">Prosthecomicrobium pneumaticum</name>
    <dbReference type="NCBI Taxonomy" id="81895"/>
    <lineage>
        <taxon>Bacteria</taxon>
        <taxon>Pseudomonadati</taxon>
        <taxon>Pseudomonadota</taxon>
        <taxon>Alphaproteobacteria</taxon>
        <taxon>Hyphomicrobiales</taxon>
        <taxon>Kaistiaceae</taxon>
        <taxon>Prosthecomicrobium</taxon>
    </lineage>
</organism>
<dbReference type="GO" id="GO:0009117">
    <property type="term" value="P:nucleotide metabolic process"/>
    <property type="evidence" value="ECO:0007669"/>
    <property type="project" value="UniProtKB-KW"/>
</dbReference>
<evidence type="ECO:0000256" key="3">
    <source>
        <dbReference type="ARBA" id="ARBA00023080"/>
    </source>
</evidence>
<dbReference type="Pfam" id="PF02545">
    <property type="entry name" value="Maf"/>
    <property type="match status" value="1"/>
</dbReference>
<comment type="catalytic activity">
    <reaction evidence="4">
        <text>a 2'-deoxyribonucleoside 5'-triphosphate + H2O = a 2'-deoxyribonucleoside 5'-phosphate + diphosphate + H(+)</text>
        <dbReference type="Rhea" id="RHEA:44644"/>
        <dbReference type="ChEBI" id="CHEBI:15377"/>
        <dbReference type="ChEBI" id="CHEBI:15378"/>
        <dbReference type="ChEBI" id="CHEBI:33019"/>
        <dbReference type="ChEBI" id="CHEBI:61560"/>
        <dbReference type="ChEBI" id="CHEBI:65317"/>
        <dbReference type="EC" id="3.6.1.9"/>
    </reaction>
</comment>
<protein>
    <recommendedName>
        <fullName evidence="4">Nucleoside triphosphate pyrophosphatase</fullName>
        <ecNumber evidence="4">3.6.1.9</ecNumber>
    </recommendedName>
    <alternativeName>
        <fullName evidence="4">Nucleotide pyrophosphatase</fullName>
        <shortName evidence="4">Nucleotide PPase</shortName>
    </alternativeName>
</protein>
<dbReference type="PANTHER" id="PTHR43213">
    <property type="entry name" value="BIFUNCTIONAL DTTP/UTP PYROPHOSPHATASE/METHYLTRANSFERASE PROTEIN-RELATED"/>
    <property type="match status" value="1"/>
</dbReference>
<dbReference type="Proteomes" id="UP000523821">
    <property type="component" value="Unassembled WGS sequence"/>
</dbReference>
<keyword evidence="6" id="KW-1185">Reference proteome</keyword>
<sequence length="198" mass="20692">MTTLILASTSSARIALLRGAGLSFEAVGADVDERALEEPLLAAGATPAEVADALAQAKALAVSRRRPDALVIGGDQVLDLAGERFVKPDGRAGAKAQLARLSGRTHHLRSAVALARGGAISWRHLASASLTLRPLDGEALDRYLDRAGDAVTRSVGAYQLEGIGIQLFERIEGDYFTILGLPLLPLLAALRGEGLVLP</sequence>
<dbReference type="Gene3D" id="3.90.950.10">
    <property type="match status" value="1"/>
</dbReference>
<comment type="function">
    <text evidence="4">Nucleoside triphosphate pyrophosphatase. May have a dual role in cell division arrest and in preventing the incorporation of modified nucleotides into cellular nucleic acids.</text>
</comment>
<dbReference type="EMBL" id="JACHOO010000006">
    <property type="protein sequence ID" value="MBB5754106.1"/>
    <property type="molecule type" value="Genomic_DNA"/>
</dbReference>
<comment type="caution">
    <text evidence="5">The sequence shown here is derived from an EMBL/GenBank/DDBJ whole genome shotgun (WGS) entry which is preliminary data.</text>
</comment>
<evidence type="ECO:0000256" key="2">
    <source>
        <dbReference type="ARBA" id="ARBA00022801"/>
    </source>
</evidence>
<dbReference type="GO" id="GO:0005737">
    <property type="term" value="C:cytoplasm"/>
    <property type="evidence" value="ECO:0007669"/>
    <property type="project" value="UniProtKB-SubCell"/>
</dbReference>
<keyword evidence="2 4" id="KW-0378">Hydrolase</keyword>
<evidence type="ECO:0000313" key="6">
    <source>
        <dbReference type="Proteomes" id="UP000523821"/>
    </source>
</evidence>
<proteinExistence type="inferred from homology"/>
<comment type="subcellular location">
    <subcellularLocation>
        <location evidence="4">Cytoplasm</location>
    </subcellularLocation>
</comment>
<feature type="active site" description="Proton acceptor" evidence="4">
    <location>
        <position position="75"/>
    </location>
</feature>
<comment type="catalytic activity">
    <reaction evidence="4">
        <text>a ribonucleoside 5'-triphosphate + H2O = a ribonucleoside 5'-phosphate + diphosphate + H(+)</text>
        <dbReference type="Rhea" id="RHEA:23996"/>
        <dbReference type="ChEBI" id="CHEBI:15377"/>
        <dbReference type="ChEBI" id="CHEBI:15378"/>
        <dbReference type="ChEBI" id="CHEBI:33019"/>
        <dbReference type="ChEBI" id="CHEBI:58043"/>
        <dbReference type="ChEBI" id="CHEBI:61557"/>
        <dbReference type="EC" id="3.6.1.9"/>
    </reaction>
</comment>
<comment type="cofactor">
    <cofactor evidence="1 4">
        <name>a divalent metal cation</name>
        <dbReference type="ChEBI" id="CHEBI:60240"/>
    </cofactor>
</comment>
<dbReference type="GO" id="GO:0047429">
    <property type="term" value="F:nucleoside triphosphate diphosphatase activity"/>
    <property type="evidence" value="ECO:0007669"/>
    <property type="project" value="UniProtKB-EC"/>
</dbReference>
<dbReference type="InterPro" id="IPR003697">
    <property type="entry name" value="Maf-like"/>
</dbReference>
<dbReference type="PANTHER" id="PTHR43213:SF5">
    <property type="entry name" value="BIFUNCTIONAL DTTP_UTP PYROPHOSPHATASE_METHYLTRANSFERASE PROTEIN-RELATED"/>
    <property type="match status" value="1"/>
</dbReference>
<reference evidence="5 6" key="1">
    <citation type="submission" date="2020-08" db="EMBL/GenBank/DDBJ databases">
        <title>Genomic Encyclopedia of Type Strains, Phase IV (KMG-IV): sequencing the most valuable type-strain genomes for metagenomic binning, comparative biology and taxonomic classification.</title>
        <authorList>
            <person name="Goeker M."/>
        </authorList>
    </citation>
    <scope>NUCLEOTIDE SEQUENCE [LARGE SCALE GENOMIC DNA]</scope>
    <source>
        <strain evidence="5 6">DSM 16268</strain>
    </source>
</reference>
<evidence type="ECO:0000256" key="1">
    <source>
        <dbReference type="ARBA" id="ARBA00001968"/>
    </source>
</evidence>
<gene>
    <name evidence="5" type="ORF">GGQ63_003181</name>
</gene>
<evidence type="ECO:0000256" key="4">
    <source>
        <dbReference type="HAMAP-Rule" id="MF_00528"/>
    </source>
</evidence>